<dbReference type="Proteomes" id="UP000199647">
    <property type="component" value="Unassembled WGS sequence"/>
</dbReference>
<proteinExistence type="predicted"/>
<reference evidence="1 2" key="1">
    <citation type="submission" date="2016-10" db="EMBL/GenBank/DDBJ databases">
        <authorList>
            <person name="de Groot N.N."/>
        </authorList>
    </citation>
    <scope>NUCLEOTIDE SEQUENCE [LARGE SCALE GENOMIC DNA]</scope>
    <source>
        <strain evidence="1 2">A52C2</strain>
    </source>
</reference>
<gene>
    <name evidence="1" type="ORF">SAMN05216548_102366</name>
</gene>
<sequence length="72" mass="8259">MQRGQFDEDVTTTIHAMKLRERAEVQPHEMHGKARLKLDVNASREIMVSSSADGIFERARRADIFYNTPMPA</sequence>
<accession>A0A1H9D6L8</accession>
<name>A0A1H9D6L8_9HYPH</name>
<organism evidence="1 2">
    <name type="scientific">Faunimonas pinastri</name>
    <dbReference type="NCBI Taxonomy" id="1855383"/>
    <lineage>
        <taxon>Bacteria</taxon>
        <taxon>Pseudomonadati</taxon>
        <taxon>Pseudomonadota</taxon>
        <taxon>Alphaproteobacteria</taxon>
        <taxon>Hyphomicrobiales</taxon>
        <taxon>Afifellaceae</taxon>
        <taxon>Faunimonas</taxon>
    </lineage>
</organism>
<protein>
    <submittedName>
        <fullName evidence="1">Uncharacterized protein</fullName>
    </submittedName>
</protein>
<keyword evidence="2" id="KW-1185">Reference proteome</keyword>
<dbReference type="AlphaFoldDB" id="A0A1H9D6L8"/>
<dbReference type="EMBL" id="FOFG01000002">
    <property type="protein sequence ID" value="SEQ09074.1"/>
    <property type="molecule type" value="Genomic_DNA"/>
</dbReference>
<evidence type="ECO:0000313" key="1">
    <source>
        <dbReference type="EMBL" id="SEQ09074.1"/>
    </source>
</evidence>
<evidence type="ECO:0000313" key="2">
    <source>
        <dbReference type="Proteomes" id="UP000199647"/>
    </source>
</evidence>